<dbReference type="PANTHER" id="PTHR37319:SF1">
    <property type="entry name" value="TRANSPOSASE TN5 DIMERISATION DOMAIN-CONTAINING PROTEIN"/>
    <property type="match status" value="1"/>
</dbReference>
<dbReference type="Gene3D" id="3.90.350.10">
    <property type="entry name" value="Transposase Inhibitor Protein From Tn5, Chain A, domain 1"/>
    <property type="match status" value="1"/>
</dbReference>
<comment type="caution">
    <text evidence="2">The sequence shown here is derived from an EMBL/GenBank/DDBJ whole genome shotgun (WGS) entry which is preliminary data.</text>
</comment>
<proteinExistence type="predicted"/>
<dbReference type="InterPro" id="IPR047768">
    <property type="entry name" value="Tn5p-like"/>
</dbReference>
<evidence type="ECO:0000313" key="2">
    <source>
        <dbReference type="EMBL" id="MBW4566288.1"/>
    </source>
</evidence>
<gene>
    <name evidence="2" type="ORF">KME32_35555</name>
</gene>
<sequence>MEFSRVIEPPCQMTAETVAEYDVMLYVGDTTFLDYGSIEAKKEGYGPIGKGGNGLILHSALAIEPQKGQSIGLLWQKLWNREPKQKPPKEETPTQKKKRQAAARKEARNRPFEQKESYRWVEALITVENLVSKHTQVIHAFDREGDITEVFDKVRQLQHTGVIVRAAHNRSLDSESERLWSKLEGQPISLEQEIELPQTSKRSARKTKLAVRFCPVNLRTPYRFDNRDPLLVYAVYATEVDCPEGETSVEWMLLTTEVVADIQTASMILRWYSYRWRVEEYHKIFKSGCQVEKYRLAAEGMKTLIGFLSVIAVELLQLTYLHRTQPLAPAIGILNPLELKILKAKSPKPSKLLTVNWAVEAIARLGGYLEHRSKTPIGIQVLWRGWLKLHDLCEGWLLAKET</sequence>
<organism evidence="2 3">
    <name type="scientific">Mojavia pulchra JT2-VF2</name>
    <dbReference type="NCBI Taxonomy" id="287848"/>
    <lineage>
        <taxon>Bacteria</taxon>
        <taxon>Bacillati</taxon>
        <taxon>Cyanobacteriota</taxon>
        <taxon>Cyanophyceae</taxon>
        <taxon>Nostocales</taxon>
        <taxon>Nostocaceae</taxon>
    </lineage>
</organism>
<dbReference type="NCBIfam" id="NF033590">
    <property type="entry name" value="transpos_IS4_3"/>
    <property type="match status" value="1"/>
</dbReference>
<evidence type="ECO:0000313" key="3">
    <source>
        <dbReference type="Proteomes" id="UP000715781"/>
    </source>
</evidence>
<dbReference type="PANTHER" id="PTHR37319">
    <property type="entry name" value="TRANSPOSASE"/>
    <property type="match status" value="1"/>
</dbReference>
<dbReference type="SUPFAM" id="SSF53098">
    <property type="entry name" value="Ribonuclease H-like"/>
    <property type="match status" value="1"/>
</dbReference>
<feature type="compositionally biased region" description="Basic and acidic residues" evidence="1">
    <location>
        <begin position="83"/>
        <end position="94"/>
    </location>
</feature>
<dbReference type="Proteomes" id="UP000715781">
    <property type="component" value="Unassembled WGS sequence"/>
</dbReference>
<reference evidence="2" key="2">
    <citation type="journal article" date="2022" name="Microbiol. Resour. Announc.">
        <title>Metagenome Sequencing to Explore Phylogenomics of Terrestrial Cyanobacteria.</title>
        <authorList>
            <person name="Ward R.D."/>
            <person name="Stajich J.E."/>
            <person name="Johansen J.R."/>
            <person name="Huntemann M."/>
            <person name="Clum A."/>
            <person name="Foster B."/>
            <person name="Foster B."/>
            <person name="Roux S."/>
            <person name="Palaniappan K."/>
            <person name="Varghese N."/>
            <person name="Mukherjee S."/>
            <person name="Reddy T.B.K."/>
            <person name="Daum C."/>
            <person name="Copeland A."/>
            <person name="Chen I.A."/>
            <person name="Ivanova N.N."/>
            <person name="Kyrpides N.C."/>
            <person name="Shapiro N."/>
            <person name="Eloe-Fadrosh E.A."/>
            <person name="Pietrasiak N."/>
        </authorList>
    </citation>
    <scope>NUCLEOTIDE SEQUENCE</scope>
    <source>
        <strain evidence="2">JT2-VF2</strain>
    </source>
</reference>
<dbReference type="EMBL" id="JAHHHN010000072">
    <property type="protein sequence ID" value="MBW4566288.1"/>
    <property type="molecule type" value="Genomic_DNA"/>
</dbReference>
<protein>
    <submittedName>
        <fullName evidence="2">IS4 family transposase</fullName>
    </submittedName>
</protein>
<dbReference type="InterPro" id="IPR014737">
    <property type="entry name" value="Transposase_Tn5-like_C"/>
</dbReference>
<accession>A0A951Q675</accession>
<dbReference type="InterPro" id="IPR054836">
    <property type="entry name" value="Tn5_transposase"/>
</dbReference>
<name>A0A951Q675_9NOST</name>
<dbReference type="InterPro" id="IPR012337">
    <property type="entry name" value="RNaseH-like_sf"/>
</dbReference>
<dbReference type="AlphaFoldDB" id="A0A951Q675"/>
<evidence type="ECO:0000256" key="1">
    <source>
        <dbReference type="SAM" id="MobiDB-lite"/>
    </source>
</evidence>
<reference evidence="2" key="1">
    <citation type="submission" date="2021-05" db="EMBL/GenBank/DDBJ databases">
        <authorList>
            <person name="Pietrasiak N."/>
            <person name="Ward R."/>
            <person name="Stajich J.E."/>
            <person name="Kurbessoian T."/>
        </authorList>
    </citation>
    <scope>NUCLEOTIDE SEQUENCE</scope>
    <source>
        <strain evidence="2">JT2-VF2</strain>
    </source>
</reference>
<feature type="region of interest" description="Disordered" evidence="1">
    <location>
        <begin position="83"/>
        <end position="110"/>
    </location>
</feature>
<dbReference type="Gene3D" id="1.10.740.10">
    <property type="entry name" value="Transferase Inhibitor Protein From Tn5, Chain"/>
    <property type="match status" value="1"/>
</dbReference>